<keyword evidence="5" id="KW-0175">Coiled coil</keyword>
<evidence type="ECO:0000259" key="7">
    <source>
        <dbReference type="PROSITE" id="PS50600"/>
    </source>
</evidence>
<protein>
    <recommendedName>
        <fullName evidence="7">Ubiquitin-like protease family profile domain-containing protein</fullName>
    </recommendedName>
</protein>
<comment type="caution">
    <text evidence="8">The sequence shown here is derived from an EMBL/GenBank/DDBJ whole genome shotgun (WGS) entry which is preliminary data.</text>
</comment>
<evidence type="ECO:0000256" key="1">
    <source>
        <dbReference type="ARBA" id="ARBA00005234"/>
    </source>
</evidence>
<dbReference type="Proteomes" id="UP000750711">
    <property type="component" value="Unassembled WGS sequence"/>
</dbReference>
<feature type="compositionally biased region" description="Basic residues" evidence="6">
    <location>
        <begin position="198"/>
        <end position="213"/>
    </location>
</feature>
<feature type="domain" description="Ubiquitin-like protease family profile" evidence="7">
    <location>
        <begin position="426"/>
        <end position="598"/>
    </location>
</feature>
<dbReference type="Pfam" id="PF02902">
    <property type="entry name" value="Peptidase_C48"/>
    <property type="match status" value="1"/>
</dbReference>
<evidence type="ECO:0000256" key="5">
    <source>
        <dbReference type="SAM" id="Coils"/>
    </source>
</evidence>
<evidence type="ECO:0000256" key="2">
    <source>
        <dbReference type="ARBA" id="ARBA00022670"/>
    </source>
</evidence>
<dbReference type="InterPro" id="IPR003653">
    <property type="entry name" value="Peptidase_C48_C"/>
</dbReference>
<evidence type="ECO:0000256" key="4">
    <source>
        <dbReference type="ARBA" id="ARBA00022807"/>
    </source>
</evidence>
<dbReference type="PANTHER" id="PTHR12606">
    <property type="entry name" value="SENTRIN/SUMO-SPECIFIC PROTEASE"/>
    <property type="match status" value="1"/>
</dbReference>
<evidence type="ECO:0000313" key="8">
    <source>
        <dbReference type="EMBL" id="KAH0558399.1"/>
    </source>
</evidence>
<gene>
    <name evidence="8" type="ORF">GP486_004945</name>
</gene>
<name>A0A9P8LA79_9PEZI</name>
<proteinExistence type="inferred from homology"/>
<keyword evidence="3" id="KW-0378">Hydrolase</keyword>
<feature type="coiled-coil region" evidence="5">
    <location>
        <begin position="344"/>
        <end position="386"/>
    </location>
</feature>
<evidence type="ECO:0000313" key="9">
    <source>
        <dbReference type="Proteomes" id="UP000750711"/>
    </source>
</evidence>
<comment type="similarity">
    <text evidence="1">Belongs to the peptidase C48 family.</text>
</comment>
<dbReference type="AlphaFoldDB" id="A0A9P8LA79"/>
<keyword evidence="9" id="KW-1185">Reference proteome</keyword>
<dbReference type="GO" id="GO:0005634">
    <property type="term" value="C:nucleus"/>
    <property type="evidence" value="ECO:0007669"/>
    <property type="project" value="TreeGrafter"/>
</dbReference>
<dbReference type="GO" id="GO:0016929">
    <property type="term" value="F:deSUMOylase activity"/>
    <property type="evidence" value="ECO:0007669"/>
    <property type="project" value="TreeGrafter"/>
</dbReference>
<keyword evidence="4" id="KW-0788">Thiol protease</keyword>
<accession>A0A9P8LA79</accession>
<reference evidence="8" key="1">
    <citation type="submission" date="2021-03" db="EMBL/GenBank/DDBJ databases">
        <title>Comparative genomics and phylogenomic investigation of the class Geoglossomycetes provide insights into ecological specialization and systematics.</title>
        <authorList>
            <person name="Melie T."/>
            <person name="Pirro S."/>
            <person name="Miller A.N."/>
            <person name="Quandt A."/>
        </authorList>
    </citation>
    <scope>NUCLEOTIDE SEQUENCE</scope>
    <source>
        <strain evidence="8">CAQ_001_2017</strain>
    </source>
</reference>
<organism evidence="8 9">
    <name type="scientific">Trichoglossum hirsutum</name>
    <dbReference type="NCBI Taxonomy" id="265104"/>
    <lineage>
        <taxon>Eukaryota</taxon>
        <taxon>Fungi</taxon>
        <taxon>Dikarya</taxon>
        <taxon>Ascomycota</taxon>
        <taxon>Pezizomycotina</taxon>
        <taxon>Geoglossomycetes</taxon>
        <taxon>Geoglossales</taxon>
        <taxon>Geoglossaceae</taxon>
        <taxon>Trichoglossum</taxon>
    </lineage>
</organism>
<dbReference type="GO" id="GO:0016926">
    <property type="term" value="P:protein desumoylation"/>
    <property type="evidence" value="ECO:0007669"/>
    <property type="project" value="TreeGrafter"/>
</dbReference>
<evidence type="ECO:0000256" key="6">
    <source>
        <dbReference type="SAM" id="MobiDB-lite"/>
    </source>
</evidence>
<dbReference type="PROSITE" id="PS50600">
    <property type="entry name" value="ULP_PROTEASE"/>
    <property type="match status" value="1"/>
</dbReference>
<dbReference type="Gene3D" id="3.40.395.10">
    <property type="entry name" value="Adenoviral Proteinase, Chain A"/>
    <property type="match status" value="1"/>
</dbReference>
<evidence type="ECO:0000256" key="3">
    <source>
        <dbReference type="ARBA" id="ARBA00022801"/>
    </source>
</evidence>
<dbReference type="SUPFAM" id="SSF54001">
    <property type="entry name" value="Cysteine proteinases"/>
    <property type="match status" value="1"/>
</dbReference>
<dbReference type="EMBL" id="JAGHQM010000858">
    <property type="protein sequence ID" value="KAH0558399.1"/>
    <property type="molecule type" value="Genomic_DNA"/>
</dbReference>
<dbReference type="GO" id="GO:0006508">
    <property type="term" value="P:proteolysis"/>
    <property type="evidence" value="ECO:0007669"/>
    <property type="project" value="UniProtKB-KW"/>
</dbReference>
<feature type="compositionally biased region" description="Polar residues" evidence="6">
    <location>
        <begin position="230"/>
        <end position="240"/>
    </location>
</feature>
<sequence>MPLGSALAETSFNPPIKTATGDYADMMDWSPNHPINTVGHTYPYRPSLHPYGSYDNELSRTLSFHRRRKEELRQLELHRGSVNEEEFARKRKRLTQEGEDDEEVRDLLVTDAMKASLGPEQQSARTADNADTAIGKQLSEVSKVAAFSLLCIPLYPIMLASSTVTNFLEAALTRFWGRQTRKDASATTTPGKTGREPQRHHKRKKRLHTRKKSQASEHIPRVDTLLHVLPSSSTAPQTLQRVPDGGPSVELGDPSARFPTHSGGNIGHATAERTSQANIQAKYFKDAVEDVMAGKALEDVMKSSVGTDEISFAQEEELINRMRVCEIGPGAASPSIQEYSKKFIAKAKQREEHMRKLKEEQDRKERERLEAEAAAKEKELAKARFTERPIPSEPVIKPLSPEWEAKVDALMRKGPSVAVGRTSTGVELTQSSFRTLLPDSGDLGWLNDEIINAYMQAVVDYGNGDGGARRTGPPRYHAFNSFFYKKLSESGPGPLARWSKRAKIEGEKLLQVELIFIPVHLGNHWTLLVVSGTKKSIEYFDSLNGSPARPLKNAKLWLQSELKEKWVEDEWRVPSTLGPCQRNGYDCGVFTVTTAKMLMLGINPLAYSQRDIQMQRWRMAAELHYGGFKDEFSPPGPPGGGGKWSN</sequence>
<feature type="region of interest" description="Disordered" evidence="6">
    <location>
        <begin position="181"/>
        <end position="255"/>
    </location>
</feature>
<dbReference type="InterPro" id="IPR038765">
    <property type="entry name" value="Papain-like_cys_pep_sf"/>
</dbReference>
<keyword evidence="2" id="KW-0645">Protease</keyword>
<dbReference type="PANTHER" id="PTHR12606:SF141">
    <property type="entry name" value="GH15225P-RELATED"/>
    <property type="match status" value="1"/>
</dbReference>